<gene>
    <name evidence="2" type="ORF">BDE40_1627</name>
</gene>
<dbReference type="EMBL" id="SOBH01000002">
    <property type="protein sequence ID" value="TDT74907.1"/>
    <property type="molecule type" value="Genomic_DNA"/>
</dbReference>
<proteinExistence type="predicted"/>
<keyword evidence="1" id="KW-0812">Transmembrane</keyword>
<comment type="caution">
    <text evidence="2">The sequence shown here is derived from an EMBL/GenBank/DDBJ whole genome shotgun (WGS) entry which is preliminary data.</text>
</comment>
<evidence type="ECO:0000256" key="1">
    <source>
        <dbReference type="SAM" id="Phobius"/>
    </source>
</evidence>
<evidence type="ECO:0000313" key="2">
    <source>
        <dbReference type="EMBL" id="TDT74907.1"/>
    </source>
</evidence>
<evidence type="ECO:0000313" key="3">
    <source>
        <dbReference type="Proteomes" id="UP000294563"/>
    </source>
</evidence>
<keyword evidence="1" id="KW-1133">Transmembrane helix</keyword>
<feature type="transmembrane region" description="Helical" evidence="1">
    <location>
        <begin position="67"/>
        <end position="86"/>
    </location>
</feature>
<keyword evidence="3" id="KW-1185">Reference proteome</keyword>
<name>A0A4R7LGP4_9RHOB</name>
<dbReference type="OrthoDB" id="7863342at2"/>
<organism evidence="2 3">
    <name type="scientific">Litoreibacter halocynthiae</name>
    <dbReference type="NCBI Taxonomy" id="1242689"/>
    <lineage>
        <taxon>Bacteria</taxon>
        <taxon>Pseudomonadati</taxon>
        <taxon>Pseudomonadota</taxon>
        <taxon>Alphaproteobacteria</taxon>
        <taxon>Rhodobacterales</taxon>
        <taxon>Roseobacteraceae</taxon>
        <taxon>Litoreibacter</taxon>
    </lineage>
</organism>
<sequence length="287" mass="31912">MLTLLIRHYRRFAVFSGGLALFCAAELAGSGLNLSLLSYVGTFVVSFILFSIVAVGVYAVVPRYRGLLEITGIAAFATAALLFYASKYGFDGHLHGIGGIVILVLLTGLFWAGLHSKLSRKIGAETTWRDRYSGHVPYPARLIWRHVIPGAAEPSDHCTGMMARYDEDEEDPDTVHVTFKGRKDRAAKYMLTFLERDQPSACRFFFQGTEADGTVVDGIFSLRTTVLERNTCFLSCVEERSGLSIGSLVERWFDDSLGYQHDKLLEMLDARYGETYGTRKSSMLATE</sequence>
<keyword evidence="1" id="KW-0472">Membrane</keyword>
<feature type="transmembrane region" description="Helical" evidence="1">
    <location>
        <begin position="92"/>
        <end position="112"/>
    </location>
</feature>
<feature type="transmembrane region" description="Helical" evidence="1">
    <location>
        <begin position="38"/>
        <end position="60"/>
    </location>
</feature>
<reference evidence="2 3" key="1">
    <citation type="submission" date="2019-03" db="EMBL/GenBank/DDBJ databases">
        <title>Genomic Encyclopedia of Archaeal and Bacterial Type Strains, Phase II (KMG-II): from individual species to whole genera.</title>
        <authorList>
            <person name="Goeker M."/>
        </authorList>
    </citation>
    <scope>NUCLEOTIDE SEQUENCE [LARGE SCALE GENOMIC DNA]</scope>
    <source>
        <strain evidence="2 3">DSM 29467</strain>
    </source>
</reference>
<dbReference type="AlphaFoldDB" id="A0A4R7LGP4"/>
<dbReference type="Proteomes" id="UP000294563">
    <property type="component" value="Unassembled WGS sequence"/>
</dbReference>
<accession>A0A4R7LGP4</accession>
<protein>
    <submittedName>
        <fullName evidence="2">Uncharacterized protein</fullName>
    </submittedName>
</protein>
<dbReference type="RefSeq" id="WP_134014004.1">
    <property type="nucleotide sequence ID" value="NZ_SOBH01000002.1"/>
</dbReference>